<dbReference type="GO" id="GO:0000272">
    <property type="term" value="P:polysaccharide catabolic process"/>
    <property type="evidence" value="ECO:0007669"/>
    <property type="project" value="TreeGrafter"/>
</dbReference>
<dbReference type="PROSITE" id="PS51257">
    <property type="entry name" value="PROKAR_LIPOPROTEIN"/>
    <property type="match status" value="1"/>
</dbReference>
<evidence type="ECO:0000256" key="2">
    <source>
        <dbReference type="ARBA" id="ARBA00038358"/>
    </source>
</evidence>
<evidence type="ECO:0000256" key="1">
    <source>
        <dbReference type="ARBA" id="ARBA00022801"/>
    </source>
</evidence>
<dbReference type="PANTHER" id="PTHR36845">
    <property type="entry name" value="HYDROLASE, PUTATIVE (AFU_ORTHOLOGUE AFUA_7G05090)-RELATED"/>
    <property type="match status" value="1"/>
</dbReference>
<comment type="similarity">
    <text evidence="2">Belongs to the glycosyl hydrolase 88 family.</text>
</comment>
<evidence type="ECO:0000313" key="5">
    <source>
        <dbReference type="EMBL" id="PRD48111.1"/>
    </source>
</evidence>
<feature type="binding site" evidence="4">
    <location>
        <position position="374"/>
    </location>
    <ligand>
        <name>substrate</name>
    </ligand>
</feature>
<evidence type="ECO:0000256" key="4">
    <source>
        <dbReference type="PIRSR" id="PIRSR610905-2"/>
    </source>
</evidence>
<evidence type="ECO:0000256" key="3">
    <source>
        <dbReference type="PIRSR" id="PIRSR610905-1"/>
    </source>
</evidence>
<proteinExistence type="inferred from homology"/>
<dbReference type="Gene3D" id="1.50.10.10">
    <property type="match status" value="1"/>
</dbReference>
<feature type="binding site" evidence="4">
    <location>
        <position position="255"/>
    </location>
    <ligand>
        <name>substrate</name>
    </ligand>
</feature>
<comment type="caution">
    <text evidence="5">The sequence shown here is derived from an EMBL/GenBank/DDBJ whole genome shotgun (WGS) entry which is preliminary data.</text>
</comment>
<dbReference type="OrthoDB" id="428577at2"/>
<dbReference type="Proteomes" id="UP000239711">
    <property type="component" value="Unassembled WGS sequence"/>
</dbReference>
<feature type="active site" description="Nucleophile" evidence="3">
    <location>
        <position position="123"/>
    </location>
</feature>
<feature type="active site" description="Proton donor" evidence="3">
    <location>
        <position position="183"/>
    </location>
</feature>
<dbReference type="SUPFAM" id="SSF48208">
    <property type="entry name" value="Six-hairpin glycosidases"/>
    <property type="match status" value="1"/>
</dbReference>
<dbReference type="EMBL" id="PVBQ01000004">
    <property type="protein sequence ID" value="PRD48111.1"/>
    <property type="molecule type" value="Genomic_DNA"/>
</dbReference>
<feature type="binding site" evidence="4">
    <location>
        <position position="123"/>
    </location>
    <ligand>
        <name>substrate</name>
    </ligand>
</feature>
<reference evidence="5 6" key="1">
    <citation type="submission" date="2018-02" db="EMBL/GenBank/DDBJ databases">
        <title>The draft genome of Sphingobacterium sp. 5JN-11.</title>
        <authorList>
            <person name="Liu L."/>
            <person name="Li L."/>
            <person name="Liang L."/>
            <person name="Zhang X."/>
            <person name="Wang T."/>
        </authorList>
    </citation>
    <scope>NUCLEOTIDE SEQUENCE [LARGE SCALE GENOMIC DNA]</scope>
    <source>
        <strain evidence="5 6">5JN-11</strain>
    </source>
</reference>
<dbReference type="InterPro" id="IPR012341">
    <property type="entry name" value="6hp_glycosidase-like_sf"/>
</dbReference>
<feature type="binding site" evidence="4">
    <location>
        <position position="243"/>
    </location>
    <ligand>
        <name>substrate</name>
    </ligand>
</feature>
<dbReference type="Pfam" id="PF07470">
    <property type="entry name" value="Glyco_hydro_88"/>
    <property type="match status" value="1"/>
</dbReference>
<feature type="binding site" evidence="4">
    <location>
        <position position="183"/>
    </location>
    <ligand>
        <name>substrate</name>
    </ligand>
</feature>
<organism evidence="5 6">
    <name type="scientific">Sphingobacterium haloxyli</name>
    <dbReference type="NCBI Taxonomy" id="2100533"/>
    <lineage>
        <taxon>Bacteria</taxon>
        <taxon>Pseudomonadati</taxon>
        <taxon>Bacteroidota</taxon>
        <taxon>Sphingobacteriia</taxon>
        <taxon>Sphingobacteriales</taxon>
        <taxon>Sphingobacteriaceae</taxon>
        <taxon>Sphingobacterium</taxon>
    </lineage>
</organism>
<keyword evidence="1 5" id="KW-0378">Hydrolase</keyword>
<keyword evidence="6" id="KW-1185">Reference proteome</keyword>
<accession>A0A2S9J5R3</accession>
<feature type="binding site" evidence="4">
    <location>
        <position position="259"/>
    </location>
    <ligand>
        <name>substrate</name>
    </ligand>
</feature>
<dbReference type="RefSeq" id="WP_105716138.1">
    <property type="nucleotide sequence ID" value="NZ_PVBQ01000004.1"/>
</dbReference>
<dbReference type="PANTHER" id="PTHR36845:SF1">
    <property type="entry name" value="HYDROLASE, PUTATIVE (AFU_ORTHOLOGUE AFUA_7G05090)-RELATED"/>
    <property type="match status" value="1"/>
</dbReference>
<protein>
    <submittedName>
        <fullName evidence="5">Glucuronyl hydrolase</fullName>
    </submittedName>
</protein>
<sequence length="412" mass="47114">MNIKITVFKYYGLLLAGFVLLAGCGVNKNALKLAPTFVDRQLLDAIDQYKILQSNIDEGVLPRTFSPETKKVINGHNRLWTAGFYIGTLWYLYEFSGDQALRKEAERRLPILEEQKFSTRTHDLGFILYCSYGNAWRLTGNNEYYAVLLTGAESLIKRYNPAVKSIRSWDQTHGKWRFPVIVDNMMNLEYLNWASRESGNPTYGEIAITHANTTLKNHFREDHSSYHVIDYHPETGEVLHKHTHQGFANESAWARGQAWGLYGYTMMYRDTEKKEYLEQARHIADFILNHPNLPEDMIPYWDFNADGIPNTFRDASAGAITASALLELSTFGNDEKSKRYLQAAETMIRSLSASPYKVEKGDKGGFILQHSVGSFPGNSEVDVPLTYADYYYVEALIRYKRLLAGKILQKGH</sequence>
<name>A0A2S9J5R3_9SPHI</name>
<evidence type="ECO:0000313" key="6">
    <source>
        <dbReference type="Proteomes" id="UP000239711"/>
    </source>
</evidence>
<dbReference type="InterPro" id="IPR008928">
    <property type="entry name" value="6-hairpin_glycosidase_sf"/>
</dbReference>
<dbReference type="InterPro" id="IPR052369">
    <property type="entry name" value="UG_Glycosaminoglycan_Hydrolase"/>
</dbReference>
<dbReference type="AlphaFoldDB" id="A0A2S9J5R3"/>
<gene>
    <name evidence="5" type="ORF">C5745_06250</name>
</gene>
<dbReference type="InterPro" id="IPR010905">
    <property type="entry name" value="Glyco_hydro_88"/>
</dbReference>
<dbReference type="GO" id="GO:0052757">
    <property type="term" value="F:chondroitin hydrolase activity"/>
    <property type="evidence" value="ECO:0007669"/>
    <property type="project" value="TreeGrafter"/>
</dbReference>